<keyword evidence="1" id="KW-0560">Oxidoreductase</keyword>
<dbReference type="EC" id="1.1.3.6" evidence="1"/>
<organism evidence="1">
    <name type="scientific">hydrothermal vent metagenome</name>
    <dbReference type="NCBI Taxonomy" id="652676"/>
    <lineage>
        <taxon>unclassified sequences</taxon>
        <taxon>metagenomes</taxon>
        <taxon>ecological metagenomes</taxon>
    </lineage>
</organism>
<dbReference type="InterPro" id="IPR009959">
    <property type="entry name" value="Cyclase_SnoaL-like"/>
</dbReference>
<gene>
    <name evidence="1" type="ORF">MGWOODY_XGa2927</name>
</gene>
<evidence type="ECO:0000313" key="1">
    <source>
        <dbReference type="EMBL" id="CUS53868.1"/>
    </source>
</evidence>
<dbReference type="InterPro" id="IPR032710">
    <property type="entry name" value="NTF2-like_dom_sf"/>
</dbReference>
<dbReference type="GO" id="GO:0030638">
    <property type="term" value="P:polyketide metabolic process"/>
    <property type="evidence" value="ECO:0007669"/>
    <property type="project" value="InterPro"/>
</dbReference>
<protein>
    <submittedName>
        <fullName evidence="1">Cholesterol oxidase</fullName>
        <ecNumber evidence="1">1.1.3.6</ecNumber>
    </submittedName>
</protein>
<dbReference type="AlphaFoldDB" id="A0A160TUG5"/>
<dbReference type="EMBL" id="CZRL01000098">
    <property type="protein sequence ID" value="CUS53868.1"/>
    <property type="molecule type" value="Genomic_DNA"/>
</dbReference>
<dbReference type="GO" id="GO:0016995">
    <property type="term" value="F:cholesterol oxidase activity"/>
    <property type="evidence" value="ECO:0007669"/>
    <property type="project" value="UniProtKB-EC"/>
</dbReference>
<dbReference type="SUPFAM" id="SSF54427">
    <property type="entry name" value="NTF2-like"/>
    <property type="match status" value="1"/>
</dbReference>
<dbReference type="Gene3D" id="3.10.450.50">
    <property type="match status" value="1"/>
</dbReference>
<reference evidence="1" key="1">
    <citation type="submission" date="2015-10" db="EMBL/GenBank/DDBJ databases">
        <authorList>
            <person name="Gilbert D.G."/>
        </authorList>
    </citation>
    <scope>NUCLEOTIDE SEQUENCE</scope>
</reference>
<accession>A0A160TUG5</accession>
<proteinExistence type="predicted"/>
<name>A0A160TUG5_9ZZZZ</name>
<sequence length="139" mass="15358">MSNTELGDKMMVLFNEARWDEWQAELASDATMEDMAVGSKSVGSDEVVAYAKNWKTMFPDMIGTCEHRHDAGDVLVEECSWTGTNTGNIATPDGNTIPPTGKSINLRNVLIWEFQDGKVKSVKNYLDMMTMMSQLGLAG</sequence>
<dbReference type="Pfam" id="PF07366">
    <property type="entry name" value="SnoaL"/>
    <property type="match status" value="1"/>
</dbReference>